<feature type="region of interest" description="Disordered" evidence="1">
    <location>
        <begin position="81"/>
        <end position="110"/>
    </location>
</feature>
<reference evidence="3" key="2">
    <citation type="submission" date="2017-12" db="EMBL/GenBank/DDBJ databases">
        <title>Genome sequence of the Bar-tailed Godwit (Limosa lapponica baueri).</title>
        <authorList>
            <person name="Lima N.C.B."/>
            <person name="Parody-Merino A.M."/>
            <person name="Battley P.F."/>
            <person name="Fidler A.E."/>
            <person name="Prosdocimi F."/>
        </authorList>
    </citation>
    <scope>NUCLEOTIDE SEQUENCE [LARGE SCALE GENOMIC DNA]</scope>
</reference>
<protein>
    <submittedName>
        <fullName evidence="2">Uncharacterized protein</fullName>
    </submittedName>
</protein>
<evidence type="ECO:0000313" key="3">
    <source>
        <dbReference type="Proteomes" id="UP000233556"/>
    </source>
</evidence>
<reference evidence="3" key="1">
    <citation type="submission" date="2017-11" db="EMBL/GenBank/DDBJ databases">
        <authorList>
            <person name="Lima N.C."/>
            <person name="Parody-Merino A.M."/>
            <person name="Battley P.F."/>
            <person name="Fidler A.E."/>
            <person name="Prosdocimi F."/>
        </authorList>
    </citation>
    <scope>NUCLEOTIDE SEQUENCE [LARGE SCALE GENOMIC DNA]</scope>
</reference>
<dbReference type="EMBL" id="KZ506112">
    <property type="protein sequence ID" value="PKU41476.1"/>
    <property type="molecule type" value="Genomic_DNA"/>
</dbReference>
<accession>A0A2I0U5Z5</accession>
<organism evidence="2 3">
    <name type="scientific">Limosa lapponica baueri</name>
    <dbReference type="NCBI Taxonomy" id="1758121"/>
    <lineage>
        <taxon>Eukaryota</taxon>
        <taxon>Metazoa</taxon>
        <taxon>Chordata</taxon>
        <taxon>Craniata</taxon>
        <taxon>Vertebrata</taxon>
        <taxon>Euteleostomi</taxon>
        <taxon>Archelosauria</taxon>
        <taxon>Archosauria</taxon>
        <taxon>Dinosauria</taxon>
        <taxon>Saurischia</taxon>
        <taxon>Theropoda</taxon>
        <taxon>Coelurosauria</taxon>
        <taxon>Aves</taxon>
        <taxon>Neognathae</taxon>
        <taxon>Neoaves</taxon>
        <taxon>Charadriiformes</taxon>
        <taxon>Scolopacidae</taxon>
        <taxon>Limosa</taxon>
    </lineage>
</organism>
<name>A0A2I0U5Z5_LIMLA</name>
<evidence type="ECO:0000313" key="2">
    <source>
        <dbReference type="EMBL" id="PKU41476.1"/>
    </source>
</evidence>
<sequence length="150" mass="17177">MVPKVVRLLENMTFEEMLTELGLFKVKKRKPIFLLLTSTAWWKDIGKGCPFHTNLLVLPSESTRKAEGPLQINSKLKQRQNCVGYSRQETEAEEQDENLENQPLPGAQRGSMGMTLLRSSGRDLLVSCSRICFDFYLESCCKLDTAKWFI</sequence>
<proteinExistence type="predicted"/>
<keyword evidence="3" id="KW-1185">Reference proteome</keyword>
<dbReference type="AlphaFoldDB" id="A0A2I0U5Z5"/>
<dbReference type="Proteomes" id="UP000233556">
    <property type="component" value="Unassembled WGS sequence"/>
</dbReference>
<gene>
    <name evidence="2" type="ORF">llap_8218</name>
</gene>
<evidence type="ECO:0000256" key="1">
    <source>
        <dbReference type="SAM" id="MobiDB-lite"/>
    </source>
</evidence>